<comment type="subcellular location">
    <subcellularLocation>
        <location evidence="3">Nucleus</location>
    </subcellularLocation>
</comment>
<gene>
    <name evidence="6" type="ORF">B4U80_01106</name>
</gene>
<dbReference type="GO" id="GO:0005634">
    <property type="term" value="C:nucleus"/>
    <property type="evidence" value="ECO:0007669"/>
    <property type="project" value="UniProtKB-SubCell"/>
</dbReference>
<feature type="compositionally biased region" description="Basic residues" evidence="4">
    <location>
        <begin position="218"/>
        <end position="230"/>
    </location>
</feature>
<dbReference type="InterPro" id="IPR036390">
    <property type="entry name" value="WH_DNA-bd_sf"/>
</dbReference>
<dbReference type="GO" id="GO:0030154">
    <property type="term" value="P:cell differentiation"/>
    <property type="evidence" value="ECO:0007669"/>
    <property type="project" value="TreeGrafter"/>
</dbReference>
<dbReference type="EMBL" id="NCKV01000358">
    <property type="protein sequence ID" value="RWS30838.1"/>
    <property type="molecule type" value="Genomic_DNA"/>
</dbReference>
<comment type="caution">
    <text evidence="6">The sequence shown here is derived from an EMBL/GenBank/DDBJ whole genome shotgun (WGS) entry which is preliminary data.</text>
</comment>
<dbReference type="FunFam" id="1.10.10.10:FF:000352">
    <property type="entry name" value="Forkhead box Q2"/>
    <property type="match status" value="1"/>
</dbReference>
<feature type="domain" description="Fork-head" evidence="5">
    <location>
        <begin position="130"/>
        <end position="222"/>
    </location>
</feature>
<dbReference type="PROSITE" id="PS50039">
    <property type="entry name" value="FORK_HEAD_3"/>
    <property type="match status" value="1"/>
</dbReference>
<keyword evidence="7" id="KW-1185">Reference proteome</keyword>
<sequence length="329" mass="36560">MCETERNGSETNLTVAIESPTSDEQSSSLATAFSFPSSTECPLTANGSIHPSILAEYQQRLQLYHYAAQAAVRFRLTHPAFVANVVSNPYNIATAGYTHPAFTDNSASFGSLSTFARFDPRFRFIHEEPKPQHSYIGLIAMAILSSSEKKMVLSDIYQYILDNYPYFRNRGPGWRNSIRHNLSLNDCFIKAGRSANGKGHYWAIHPANVEDFKKGDFRRRKAQRKVRKHMGLSVPDDEDSPSPTPTPNSVNASVTSTVCNGFSPPLIRPNSHSMHGHSSICSNLAIHHELHLPTAKMFDKMASNPAALLSRSFKRQFDVESLLAPDSTV</sequence>
<evidence type="ECO:0000313" key="7">
    <source>
        <dbReference type="Proteomes" id="UP000288716"/>
    </source>
</evidence>
<dbReference type="Pfam" id="PF00250">
    <property type="entry name" value="Forkhead"/>
    <property type="match status" value="1"/>
</dbReference>
<dbReference type="InterPro" id="IPR036388">
    <property type="entry name" value="WH-like_DNA-bd_sf"/>
</dbReference>
<dbReference type="SMART" id="SM00339">
    <property type="entry name" value="FH"/>
    <property type="match status" value="1"/>
</dbReference>
<dbReference type="InterPro" id="IPR018122">
    <property type="entry name" value="TF_fork_head_CS_1"/>
</dbReference>
<evidence type="ECO:0000256" key="1">
    <source>
        <dbReference type="ARBA" id="ARBA00023125"/>
    </source>
</evidence>
<dbReference type="Proteomes" id="UP000288716">
    <property type="component" value="Unassembled WGS sequence"/>
</dbReference>
<dbReference type="PRINTS" id="PR00053">
    <property type="entry name" value="FORKHEAD"/>
</dbReference>
<protein>
    <submittedName>
        <fullName evidence="6">Fork head domain-containing protein FD5-like protein</fullName>
    </submittedName>
</protein>
<dbReference type="Gene3D" id="1.10.10.10">
    <property type="entry name" value="Winged helix-like DNA-binding domain superfamily/Winged helix DNA-binding domain"/>
    <property type="match status" value="1"/>
</dbReference>
<dbReference type="VEuPathDB" id="VectorBase:LDEU001202"/>
<name>A0A443STH7_9ACAR</name>
<dbReference type="STRING" id="299467.A0A443STH7"/>
<evidence type="ECO:0000256" key="4">
    <source>
        <dbReference type="SAM" id="MobiDB-lite"/>
    </source>
</evidence>
<dbReference type="CDD" id="cd20035">
    <property type="entry name" value="FH_FOXQ2-like"/>
    <property type="match status" value="1"/>
</dbReference>
<reference evidence="6 7" key="1">
    <citation type="journal article" date="2018" name="Gigascience">
        <title>Genomes of trombidid mites reveal novel predicted allergens and laterally-transferred genes associated with secondary metabolism.</title>
        <authorList>
            <person name="Dong X."/>
            <person name="Chaisiri K."/>
            <person name="Xia D."/>
            <person name="Armstrong S.D."/>
            <person name="Fang Y."/>
            <person name="Donnelly M.J."/>
            <person name="Kadowaki T."/>
            <person name="McGarry J.W."/>
            <person name="Darby A.C."/>
            <person name="Makepeace B.L."/>
        </authorList>
    </citation>
    <scope>NUCLEOTIDE SEQUENCE [LARGE SCALE GENOMIC DNA]</scope>
    <source>
        <strain evidence="6">UoL-UT</strain>
    </source>
</reference>
<dbReference type="PANTHER" id="PTHR11829:SF343">
    <property type="entry name" value="FORK-HEAD DOMAIN-CONTAINING PROTEIN"/>
    <property type="match status" value="1"/>
</dbReference>
<dbReference type="InterPro" id="IPR001766">
    <property type="entry name" value="Fork_head_dom"/>
</dbReference>
<accession>A0A443STH7</accession>
<dbReference type="GO" id="GO:0000978">
    <property type="term" value="F:RNA polymerase II cis-regulatory region sequence-specific DNA binding"/>
    <property type="evidence" value="ECO:0007669"/>
    <property type="project" value="TreeGrafter"/>
</dbReference>
<dbReference type="InterPro" id="IPR050211">
    <property type="entry name" value="FOX_domain-containing"/>
</dbReference>
<keyword evidence="2 3" id="KW-0539">Nucleus</keyword>
<evidence type="ECO:0000256" key="2">
    <source>
        <dbReference type="ARBA" id="ARBA00023242"/>
    </source>
</evidence>
<feature type="region of interest" description="Disordered" evidence="4">
    <location>
        <begin position="218"/>
        <end position="253"/>
    </location>
</feature>
<dbReference type="PANTHER" id="PTHR11829">
    <property type="entry name" value="FORKHEAD BOX PROTEIN"/>
    <property type="match status" value="1"/>
</dbReference>
<evidence type="ECO:0000313" key="6">
    <source>
        <dbReference type="EMBL" id="RWS30838.1"/>
    </source>
</evidence>
<dbReference type="SUPFAM" id="SSF46785">
    <property type="entry name" value="Winged helix' DNA-binding domain"/>
    <property type="match status" value="1"/>
</dbReference>
<feature type="DNA-binding region" description="Fork-head" evidence="3">
    <location>
        <begin position="130"/>
        <end position="222"/>
    </location>
</feature>
<dbReference type="AlphaFoldDB" id="A0A443STH7"/>
<dbReference type="GO" id="GO:0000981">
    <property type="term" value="F:DNA-binding transcription factor activity, RNA polymerase II-specific"/>
    <property type="evidence" value="ECO:0007669"/>
    <property type="project" value="TreeGrafter"/>
</dbReference>
<evidence type="ECO:0000259" key="5">
    <source>
        <dbReference type="PROSITE" id="PS50039"/>
    </source>
</evidence>
<dbReference type="InterPro" id="IPR047519">
    <property type="entry name" value="FH_FOXQ2-like"/>
</dbReference>
<dbReference type="GO" id="GO:0009653">
    <property type="term" value="P:anatomical structure morphogenesis"/>
    <property type="evidence" value="ECO:0007669"/>
    <property type="project" value="TreeGrafter"/>
</dbReference>
<dbReference type="OrthoDB" id="5954824at2759"/>
<dbReference type="PROSITE" id="PS00657">
    <property type="entry name" value="FORK_HEAD_1"/>
    <property type="match status" value="1"/>
</dbReference>
<organism evidence="6 7">
    <name type="scientific">Leptotrombidium deliense</name>
    <dbReference type="NCBI Taxonomy" id="299467"/>
    <lineage>
        <taxon>Eukaryota</taxon>
        <taxon>Metazoa</taxon>
        <taxon>Ecdysozoa</taxon>
        <taxon>Arthropoda</taxon>
        <taxon>Chelicerata</taxon>
        <taxon>Arachnida</taxon>
        <taxon>Acari</taxon>
        <taxon>Acariformes</taxon>
        <taxon>Trombidiformes</taxon>
        <taxon>Prostigmata</taxon>
        <taxon>Anystina</taxon>
        <taxon>Parasitengona</taxon>
        <taxon>Trombiculoidea</taxon>
        <taxon>Trombiculidae</taxon>
        <taxon>Leptotrombidium</taxon>
    </lineage>
</organism>
<proteinExistence type="predicted"/>
<dbReference type="PROSITE" id="PS00658">
    <property type="entry name" value="FORK_HEAD_2"/>
    <property type="match status" value="1"/>
</dbReference>
<evidence type="ECO:0000256" key="3">
    <source>
        <dbReference type="PROSITE-ProRule" id="PRU00089"/>
    </source>
</evidence>
<dbReference type="InterPro" id="IPR030456">
    <property type="entry name" value="TF_fork_head_CS_2"/>
</dbReference>
<keyword evidence="1 3" id="KW-0238">DNA-binding</keyword>